<gene>
    <name evidence="7" type="ORF">A9W98_06965</name>
    <name evidence="8" type="ORF">AWC08_03650</name>
</gene>
<reference evidence="8 10" key="1">
    <citation type="submission" date="2016-01" db="EMBL/GenBank/DDBJ databases">
        <title>The new phylogeny of the genus Mycobacterium.</title>
        <authorList>
            <person name="Tarcisio F."/>
            <person name="Conor M."/>
            <person name="Antonella G."/>
            <person name="Elisabetta G."/>
            <person name="Giulia F.S."/>
            <person name="Sara T."/>
            <person name="Anna F."/>
            <person name="Clotilde B."/>
            <person name="Roberto B."/>
            <person name="Veronica D.S."/>
            <person name="Fabio R."/>
            <person name="Monica P."/>
            <person name="Olivier J."/>
            <person name="Enrico T."/>
            <person name="Nicola S."/>
        </authorList>
    </citation>
    <scope>NUCLEOTIDE SEQUENCE [LARGE SCALE GENOMIC DNA]</scope>
    <source>
        <strain evidence="8 10">DSM 44160</strain>
    </source>
</reference>
<keyword evidence="3 5" id="KW-1133">Transmembrane helix</keyword>
<organism evidence="7 9">
    <name type="scientific">Mycobacterium gordonae</name>
    <dbReference type="NCBI Taxonomy" id="1778"/>
    <lineage>
        <taxon>Bacteria</taxon>
        <taxon>Bacillati</taxon>
        <taxon>Actinomycetota</taxon>
        <taxon>Actinomycetes</taxon>
        <taxon>Mycobacteriales</taxon>
        <taxon>Mycobacteriaceae</taxon>
        <taxon>Mycobacterium</taxon>
    </lineage>
</organism>
<dbReference type="Proteomes" id="UP000093757">
    <property type="component" value="Unassembled WGS sequence"/>
</dbReference>
<evidence type="ECO:0000313" key="10">
    <source>
        <dbReference type="Proteomes" id="UP000193928"/>
    </source>
</evidence>
<reference evidence="7 9" key="2">
    <citation type="submission" date="2016-06" db="EMBL/GenBank/DDBJ databases">
        <authorList>
            <person name="Kjaerup R.B."/>
            <person name="Dalgaard T.S."/>
            <person name="Juul-Madsen H.R."/>
        </authorList>
    </citation>
    <scope>NUCLEOTIDE SEQUENCE [LARGE SCALE GENOMIC DNA]</scope>
    <source>
        <strain evidence="7 9">1245752.6</strain>
    </source>
</reference>
<comment type="subcellular location">
    <subcellularLocation>
        <location evidence="1">Membrane</location>
        <topology evidence="1">Multi-pass membrane protein</topology>
    </subcellularLocation>
</comment>
<dbReference type="Pfam" id="PF13515">
    <property type="entry name" value="FUSC_2"/>
    <property type="match status" value="1"/>
</dbReference>
<evidence type="ECO:0000259" key="6">
    <source>
        <dbReference type="Pfam" id="PF13515"/>
    </source>
</evidence>
<feature type="transmembrane region" description="Helical" evidence="5">
    <location>
        <begin position="20"/>
        <end position="41"/>
    </location>
</feature>
<accession>A0A1A6BNQ2</accession>
<dbReference type="InterPro" id="IPR049453">
    <property type="entry name" value="Memb_transporter_dom"/>
</dbReference>
<dbReference type="EMBL" id="LQOY01000210">
    <property type="protein sequence ID" value="ORV72735.1"/>
    <property type="molecule type" value="Genomic_DNA"/>
</dbReference>
<evidence type="ECO:0000256" key="2">
    <source>
        <dbReference type="ARBA" id="ARBA00022692"/>
    </source>
</evidence>
<dbReference type="Proteomes" id="UP000193928">
    <property type="component" value="Unassembled WGS sequence"/>
</dbReference>
<keyword evidence="10" id="KW-1185">Reference proteome</keyword>
<evidence type="ECO:0000256" key="1">
    <source>
        <dbReference type="ARBA" id="ARBA00004141"/>
    </source>
</evidence>
<feature type="transmembrane region" description="Helical" evidence="5">
    <location>
        <begin position="72"/>
        <end position="93"/>
    </location>
</feature>
<evidence type="ECO:0000313" key="8">
    <source>
        <dbReference type="EMBL" id="ORV72735.1"/>
    </source>
</evidence>
<evidence type="ECO:0000313" key="7">
    <source>
        <dbReference type="EMBL" id="OBS03982.1"/>
    </source>
</evidence>
<dbReference type="EMBL" id="MAEM01000019">
    <property type="protein sequence ID" value="OBS03982.1"/>
    <property type="molecule type" value="Genomic_DNA"/>
</dbReference>
<keyword evidence="4 5" id="KW-0472">Membrane</keyword>
<keyword evidence="2 5" id="KW-0812">Transmembrane</keyword>
<dbReference type="OrthoDB" id="5198202at2"/>
<comment type="caution">
    <text evidence="7">The sequence shown here is derived from an EMBL/GenBank/DDBJ whole genome shotgun (WGS) entry which is preliminary data.</text>
</comment>
<sequence length="335" mass="35188">MNASLLTRTKGNSQLAARRLGDVLWAIVQASAAAGLAWYIAHDLLGHSDPFFAPITAAVTLSASNVFHAQRVIQNICGVALGIGLGAAVQLLLGSEWIAMSGAVFLALCIAVLIGHGFLGEGLTFANQTAGSAVLVMAITGGDRLFERLQEAMIGGGLALAMSLVLFPGNPVRILREARVEVLRALEHVLTQSDQIRPAADRVHERLDDLIEARYHARLLARFAPLRRNLRAAVETADRQAAEMTLLAGSVLHLARIAAPVHGGAGLPQPVREAIGELASGLTDIEGDADAASAHVRSACGCTASLDSTDVEGMMLANVVKACADDLQRVVDLRP</sequence>
<name>A0A1A6BNQ2_MYCGO</name>
<dbReference type="RefSeq" id="WP_065131926.1">
    <property type="nucleotide sequence ID" value="NZ_JACKSU010000029.1"/>
</dbReference>
<evidence type="ECO:0000256" key="3">
    <source>
        <dbReference type="ARBA" id="ARBA00022989"/>
    </source>
</evidence>
<proteinExistence type="predicted"/>
<evidence type="ECO:0000313" key="9">
    <source>
        <dbReference type="Proteomes" id="UP000093757"/>
    </source>
</evidence>
<dbReference type="AlphaFoldDB" id="A0A1A6BNQ2"/>
<evidence type="ECO:0000256" key="5">
    <source>
        <dbReference type="SAM" id="Phobius"/>
    </source>
</evidence>
<feature type="transmembrane region" description="Helical" evidence="5">
    <location>
        <begin position="100"/>
        <end position="119"/>
    </location>
</feature>
<evidence type="ECO:0000256" key="4">
    <source>
        <dbReference type="ARBA" id="ARBA00023136"/>
    </source>
</evidence>
<protein>
    <recommendedName>
        <fullName evidence="6">Integral membrane bound transporter domain-containing protein</fullName>
    </recommendedName>
</protein>
<dbReference type="GO" id="GO:0016020">
    <property type="term" value="C:membrane"/>
    <property type="evidence" value="ECO:0007669"/>
    <property type="project" value="UniProtKB-SubCell"/>
</dbReference>
<feature type="domain" description="Integral membrane bound transporter" evidence="6">
    <location>
        <begin position="36"/>
        <end position="161"/>
    </location>
</feature>